<dbReference type="CDD" id="cd00761">
    <property type="entry name" value="Glyco_tranf_GTA_type"/>
    <property type="match status" value="1"/>
</dbReference>
<dbReference type="EMBL" id="FQVC01000001">
    <property type="protein sequence ID" value="SHE49969.1"/>
    <property type="molecule type" value="Genomic_DNA"/>
</dbReference>
<proteinExistence type="predicted"/>
<dbReference type="PATRIC" id="fig|1121477.3.peg.76"/>
<evidence type="ECO:0000259" key="2">
    <source>
        <dbReference type="Pfam" id="PF00535"/>
    </source>
</evidence>
<dbReference type="STRING" id="1121477.SAMN02745223_00559"/>
<evidence type="ECO:0000313" key="5">
    <source>
        <dbReference type="Proteomes" id="UP000033608"/>
    </source>
</evidence>
<keyword evidence="1" id="KW-1133">Transmembrane helix</keyword>
<evidence type="ECO:0000313" key="3">
    <source>
        <dbReference type="EMBL" id="KKB80639.1"/>
    </source>
</evidence>
<dbReference type="PANTHER" id="PTHR43646">
    <property type="entry name" value="GLYCOSYLTRANSFERASE"/>
    <property type="match status" value="1"/>
</dbReference>
<reference evidence="4 6" key="2">
    <citation type="submission" date="2016-11" db="EMBL/GenBank/DDBJ databases">
        <authorList>
            <person name="Jaros S."/>
            <person name="Januszkiewicz K."/>
            <person name="Wedrychowicz H."/>
        </authorList>
    </citation>
    <scope>NUCLEOTIDE SEQUENCE [LARGE SCALE GENOMIC DNA]</scope>
    <source>
        <strain evidence="4 6">DSM 17137</strain>
    </source>
</reference>
<dbReference type="OrthoDB" id="8416156at2"/>
<keyword evidence="1" id="KW-0812">Transmembrane</keyword>
<dbReference type="Proteomes" id="UP000184533">
    <property type="component" value="Unassembled WGS sequence"/>
</dbReference>
<dbReference type="Gene3D" id="3.90.550.10">
    <property type="entry name" value="Spore Coat Polysaccharide Biosynthesis Protein SpsA, Chain A"/>
    <property type="match status" value="1"/>
</dbReference>
<protein>
    <submittedName>
        <fullName evidence="3">Glycosyl transferase</fullName>
    </submittedName>
    <submittedName>
        <fullName evidence="4">Glycosyltransferase, GT2 family</fullName>
    </submittedName>
</protein>
<dbReference type="Proteomes" id="UP000033608">
    <property type="component" value="Unassembled WGS sequence"/>
</dbReference>
<keyword evidence="1" id="KW-0472">Membrane</keyword>
<feature type="domain" description="Glycosyltransferase 2-like" evidence="2">
    <location>
        <begin position="10"/>
        <end position="129"/>
    </location>
</feature>
<accession>A0A0F5LEL9</accession>
<sequence length="326" mass="36029">MGTAPGNVGVVVIGRNEGQRLVDCIDRLGELAGRSVYVDSGSSDGSQAMARARGVAVIDLDTTVPFTAARARNAGFSQLTRDHDLEFVQFVDGDCMLDPAWIETARDFLDERPDVALVCGRRRERYPDRTIFNAMCDREWDGPIGEIAECGGDFLVRVKVFQAIGGFRPELIAGEEPELCVRLRERGGLVWRLPAEMTLHDANIVRLGQWWRRAVRSGHAFAEVSALHRDNAHGIWRRNVARALGWSAIAPTSLVLSAILGPSWLLLLLAYPADICRQAFRMGASDAQNWRAAAFSVLGKFAECQGIAQFYLETLAGRRAVLIEYK</sequence>
<organism evidence="3 5">
    <name type="scientific">Devosia limi DSM 17137</name>
    <dbReference type="NCBI Taxonomy" id="1121477"/>
    <lineage>
        <taxon>Bacteria</taxon>
        <taxon>Pseudomonadati</taxon>
        <taxon>Pseudomonadota</taxon>
        <taxon>Alphaproteobacteria</taxon>
        <taxon>Hyphomicrobiales</taxon>
        <taxon>Devosiaceae</taxon>
        <taxon>Devosia</taxon>
    </lineage>
</organism>
<evidence type="ECO:0000313" key="6">
    <source>
        <dbReference type="Proteomes" id="UP000184533"/>
    </source>
</evidence>
<reference evidence="3 5" key="1">
    <citation type="submission" date="2015-03" db="EMBL/GenBank/DDBJ databases">
        <authorList>
            <person name="Hassan Y.I."/>
            <person name="Lepp D."/>
            <person name="Zhou T."/>
        </authorList>
    </citation>
    <scope>NUCLEOTIDE SEQUENCE [LARGE SCALE GENOMIC DNA]</scope>
    <source>
        <strain evidence="3 5">DSM 17137</strain>
    </source>
</reference>
<evidence type="ECO:0000256" key="1">
    <source>
        <dbReference type="SAM" id="Phobius"/>
    </source>
</evidence>
<dbReference type="GO" id="GO:0016740">
    <property type="term" value="F:transferase activity"/>
    <property type="evidence" value="ECO:0007669"/>
    <property type="project" value="UniProtKB-KW"/>
</dbReference>
<feature type="transmembrane region" description="Helical" evidence="1">
    <location>
        <begin position="244"/>
        <end position="271"/>
    </location>
</feature>
<dbReference type="SUPFAM" id="SSF53448">
    <property type="entry name" value="Nucleotide-diphospho-sugar transferases"/>
    <property type="match status" value="1"/>
</dbReference>
<dbReference type="InterPro" id="IPR029044">
    <property type="entry name" value="Nucleotide-diphossugar_trans"/>
</dbReference>
<evidence type="ECO:0000313" key="4">
    <source>
        <dbReference type="EMBL" id="SHE49969.1"/>
    </source>
</evidence>
<keyword evidence="5" id="KW-1185">Reference proteome</keyword>
<name>A0A0F5LEL9_9HYPH</name>
<dbReference type="Pfam" id="PF00535">
    <property type="entry name" value="Glycos_transf_2"/>
    <property type="match status" value="1"/>
</dbReference>
<dbReference type="RefSeq" id="WP_046136398.1">
    <property type="nucleotide sequence ID" value="NZ_FQVC01000001.1"/>
</dbReference>
<dbReference type="AlphaFoldDB" id="A0A0F5LEL9"/>
<keyword evidence="3" id="KW-0808">Transferase</keyword>
<dbReference type="EMBL" id="LAJF01000101">
    <property type="protein sequence ID" value="KKB80639.1"/>
    <property type="molecule type" value="Genomic_DNA"/>
</dbReference>
<gene>
    <name evidence="4" type="ORF">SAMN02745223_00559</name>
    <name evidence="3" type="ORF">VW29_16655</name>
</gene>
<dbReference type="PANTHER" id="PTHR43646:SF6">
    <property type="entry name" value="PRE-MYCOFACTOCIN GLYCOSYLTRANSFERASE"/>
    <property type="match status" value="1"/>
</dbReference>
<dbReference type="InterPro" id="IPR001173">
    <property type="entry name" value="Glyco_trans_2-like"/>
</dbReference>